<keyword evidence="3" id="KW-1185">Reference proteome</keyword>
<proteinExistence type="predicted"/>
<evidence type="ECO:0000256" key="1">
    <source>
        <dbReference type="SAM" id="MobiDB-lite"/>
    </source>
</evidence>
<evidence type="ECO:0000313" key="3">
    <source>
        <dbReference type="Proteomes" id="UP000652219"/>
    </source>
</evidence>
<gene>
    <name evidence="2" type="ORF">CSOJ01_14680</name>
</gene>
<dbReference type="EMBL" id="WIGN01000517">
    <property type="protein sequence ID" value="KAF6789990.1"/>
    <property type="molecule type" value="Genomic_DNA"/>
</dbReference>
<feature type="compositionally biased region" description="Polar residues" evidence="1">
    <location>
        <begin position="1"/>
        <end position="13"/>
    </location>
</feature>
<reference evidence="2 3" key="1">
    <citation type="journal article" date="2020" name="Phytopathology">
        <title>Genome Sequence Resources of Colletotrichum truncatum, C. plurivorum, C. musicola, and C. sojae: Four Species Pathogenic to Soybean (Glycine max).</title>
        <authorList>
            <person name="Rogerio F."/>
            <person name="Boufleur T.R."/>
            <person name="Ciampi-Guillardi M."/>
            <person name="Sukno S.A."/>
            <person name="Thon M.R."/>
            <person name="Massola Junior N.S."/>
            <person name="Baroncelli R."/>
        </authorList>
    </citation>
    <scope>NUCLEOTIDE SEQUENCE [LARGE SCALE GENOMIC DNA]</scope>
    <source>
        <strain evidence="2 3">LFN0009</strain>
    </source>
</reference>
<feature type="compositionally biased region" description="Polar residues" evidence="1">
    <location>
        <begin position="41"/>
        <end position="51"/>
    </location>
</feature>
<name>A0A8H6MJM7_9PEZI</name>
<feature type="region of interest" description="Disordered" evidence="1">
    <location>
        <begin position="1"/>
        <end position="72"/>
    </location>
</feature>
<dbReference type="AlphaFoldDB" id="A0A8H6MJM7"/>
<protein>
    <submittedName>
        <fullName evidence="2">Uncharacterized protein</fullName>
    </submittedName>
</protein>
<evidence type="ECO:0000313" key="2">
    <source>
        <dbReference type="EMBL" id="KAF6789990.1"/>
    </source>
</evidence>
<feature type="non-terminal residue" evidence="2">
    <location>
        <position position="1"/>
    </location>
</feature>
<comment type="caution">
    <text evidence="2">The sequence shown here is derived from an EMBL/GenBank/DDBJ whole genome shotgun (WGS) entry which is preliminary data.</text>
</comment>
<accession>A0A8H6MJM7</accession>
<sequence>AVTSVPAAEQQQPLWIRDHPERKAGARSASCSAMGPWQPPSELSNHSTRISSLPGPGSSCRGGHGRDHQQLW</sequence>
<dbReference type="Proteomes" id="UP000652219">
    <property type="component" value="Unassembled WGS sequence"/>
</dbReference>
<organism evidence="2 3">
    <name type="scientific">Colletotrichum sojae</name>
    <dbReference type="NCBI Taxonomy" id="2175907"/>
    <lineage>
        <taxon>Eukaryota</taxon>
        <taxon>Fungi</taxon>
        <taxon>Dikarya</taxon>
        <taxon>Ascomycota</taxon>
        <taxon>Pezizomycotina</taxon>
        <taxon>Sordariomycetes</taxon>
        <taxon>Hypocreomycetidae</taxon>
        <taxon>Glomerellales</taxon>
        <taxon>Glomerellaceae</taxon>
        <taxon>Colletotrichum</taxon>
        <taxon>Colletotrichum orchidearum species complex</taxon>
    </lineage>
</organism>